<evidence type="ECO:0000313" key="3">
    <source>
        <dbReference type="Proteomes" id="UP001223079"/>
    </source>
</evidence>
<keyword evidence="3" id="KW-1185">Reference proteome</keyword>
<dbReference type="InterPro" id="IPR040628">
    <property type="entry name" value="BaeRF_family6"/>
</dbReference>
<dbReference type="Proteomes" id="UP001223079">
    <property type="component" value="Unassembled WGS sequence"/>
</dbReference>
<dbReference type="EMBL" id="JAUSTM010000012">
    <property type="protein sequence ID" value="MDQ0222861.1"/>
    <property type="molecule type" value="Genomic_DNA"/>
</dbReference>
<organism evidence="2 3">
    <name type="scientific">Streptococcus moroccensis</name>
    <dbReference type="NCBI Taxonomy" id="1451356"/>
    <lineage>
        <taxon>Bacteria</taxon>
        <taxon>Bacillati</taxon>
        <taxon>Bacillota</taxon>
        <taxon>Bacilli</taxon>
        <taxon>Lactobacillales</taxon>
        <taxon>Streptococcaceae</taxon>
        <taxon>Streptococcus</taxon>
    </lineage>
</organism>
<evidence type="ECO:0000259" key="1">
    <source>
        <dbReference type="Pfam" id="PF18848"/>
    </source>
</evidence>
<feature type="domain" description="Bacterial archaeo-eukaryotic release factor family 6" evidence="1">
    <location>
        <begin position="72"/>
        <end position="217"/>
    </location>
</feature>
<dbReference type="Pfam" id="PF18848">
    <property type="entry name" value="baeRF_family6"/>
    <property type="match status" value="1"/>
</dbReference>
<dbReference type="RefSeq" id="WP_307122037.1">
    <property type="nucleotide sequence ID" value="NZ_JAUSTM010000012.1"/>
</dbReference>
<reference evidence="2 3" key="1">
    <citation type="submission" date="2023-07" db="EMBL/GenBank/DDBJ databases">
        <title>Genomic Encyclopedia of Type Strains, Phase IV (KMG-IV): sequencing the most valuable type-strain genomes for metagenomic binning, comparative biology and taxonomic classification.</title>
        <authorList>
            <person name="Goeker M."/>
        </authorList>
    </citation>
    <scope>NUCLEOTIDE SEQUENCE [LARGE SCALE GENOMIC DNA]</scope>
    <source>
        <strain evidence="2 3">DSM 105143</strain>
    </source>
</reference>
<protein>
    <recommendedName>
        <fullName evidence="1">Bacterial archaeo-eukaryotic release factor family 6 domain-containing protein</fullName>
    </recommendedName>
</protein>
<name>A0ABT9YTD1_9STRE</name>
<accession>A0ABT9YTD1</accession>
<evidence type="ECO:0000313" key="2">
    <source>
        <dbReference type="EMBL" id="MDQ0222861.1"/>
    </source>
</evidence>
<sequence>MTEKAGINLSDQLELVQRDARTLLNNTGSLLLYISEDSIVYYHVDTAVSDKLVVGQGPYVKPLVQHYQFNHDFELLVLSQDEARLFSVGLNHFEEITENDWPISLTDALGEEKVGGELTHGTYGSRGTAAEQTYHGHNETSQEKEIDRENFFRYVDTHLVENHGNQPSPGLVLFALTENQAAFRGISKYQGLLEQGIEASGAQLSDLDIAEAAKAFAKESANRQEVDVLERFKETGPEFRIDNHLEDLANVAHEGRIDEVVISSDLTQEGSISTDGRFDGESGNFVKQIIHRVIDSSGKVYILSPDKLGEDVQISARLRY</sequence>
<proteinExistence type="predicted"/>
<gene>
    <name evidence="2" type="ORF">J2S23_001419</name>
</gene>
<comment type="caution">
    <text evidence="2">The sequence shown here is derived from an EMBL/GenBank/DDBJ whole genome shotgun (WGS) entry which is preliminary data.</text>
</comment>